<dbReference type="InterPro" id="IPR037522">
    <property type="entry name" value="HD_GYP_dom"/>
</dbReference>
<dbReference type="PANTHER" id="PTHR43155:SF2">
    <property type="entry name" value="CYCLIC DI-GMP PHOSPHODIESTERASE PA4108"/>
    <property type="match status" value="1"/>
</dbReference>
<dbReference type="AlphaFoldDB" id="A0A937X5G0"/>
<evidence type="ECO:0000259" key="1">
    <source>
        <dbReference type="PROSITE" id="PS51832"/>
    </source>
</evidence>
<feature type="domain" description="HD-GYP" evidence="1">
    <location>
        <begin position="163"/>
        <end position="359"/>
    </location>
</feature>
<name>A0A937X5G0_9BACT</name>
<evidence type="ECO:0000313" key="3">
    <source>
        <dbReference type="Proteomes" id="UP000703893"/>
    </source>
</evidence>
<dbReference type="PANTHER" id="PTHR43155">
    <property type="entry name" value="CYCLIC DI-GMP PHOSPHODIESTERASE PA4108-RELATED"/>
    <property type="match status" value="1"/>
</dbReference>
<proteinExistence type="predicted"/>
<dbReference type="SMART" id="SM00471">
    <property type="entry name" value="HDc"/>
    <property type="match status" value="1"/>
</dbReference>
<dbReference type="Pfam" id="PF13487">
    <property type="entry name" value="HD_5"/>
    <property type="match status" value="1"/>
</dbReference>
<evidence type="ECO:0000313" key="2">
    <source>
        <dbReference type="EMBL" id="MBM3274632.1"/>
    </source>
</evidence>
<dbReference type="SUPFAM" id="SSF109604">
    <property type="entry name" value="HD-domain/PDEase-like"/>
    <property type="match status" value="1"/>
</dbReference>
<accession>A0A937X5G0</accession>
<sequence length="415" mass="46343">MNTSIRTPIEKVRPGMVLAEPVFHPTTMQMLLSAGTPISHQNISLLLRSGVQTISVINFAPTKADGAAQTRQMPNMFKGGAPQANPGTGDYPGFGGMFKQEAAKGTPTVARALPRFSETRLEQVAKEVVTRNFQTIREVEAQFSYSAKIDFEKVDNCVQTTIREIILNKELLESLADLRIYDEYTYAHSANVMSFALLMGVTLGYNYEQLRTLGTGAMLHDVGKTLIPDFILHKPGKLTEAEFEVMRSHPDRGLKAIQSYKWAVPDVKAIVLHHHERFNGTGYPHGLKGRDIPEMARVVGLCDVYDALVAKRMYKAGIPPYQAYQIILNSMNVHFEARMVWAFQNFIVPYPKNCVVVLSSGDIAKVTQVNRDDPLRPVVEMENGQIVDLTKQGKLVVTDIYRPERHSEPAPLPFD</sequence>
<protein>
    <submittedName>
        <fullName evidence="2">HD-GYP domain-containing protein</fullName>
    </submittedName>
</protein>
<gene>
    <name evidence="2" type="ORF">FJZ00_05745</name>
</gene>
<dbReference type="EMBL" id="VGJX01000277">
    <property type="protein sequence ID" value="MBM3274632.1"/>
    <property type="molecule type" value="Genomic_DNA"/>
</dbReference>
<comment type="caution">
    <text evidence="2">The sequence shown here is derived from an EMBL/GenBank/DDBJ whole genome shotgun (WGS) entry which is preliminary data.</text>
</comment>
<dbReference type="InterPro" id="IPR003607">
    <property type="entry name" value="HD/PDEase_dom"/>
</dbReference>
<organism evidence="2 3">
    <name type="scientific">Candidatus Tanganyikabacteria bacterium</name>
    <dbReference type="NCBI Taxonomy" id="2961651"/>
    <lineage>
        <taxon>Bacteria</taxon>
        <taxon>Bacillati</taxon>
        <taxon>Candidatus Sericytochromatia</taxon>
        <taxon>Candidatus Tanganyikabacteria</taxon>
    </lineage>
</organism>
<dbReference type="CDD" id="cd00077">
    <property type="entry name" value="HDc"/>
    <property type="match status" value="1"/>
</dbReference>
<dbReference type="Proteomes" id="UP000703893">
    <property type="component" value="Unassembled WGS sequence"/>
</dbReference>
<dbReference type="PROSITE" id="PS51832">
    <property type="entry name" value="HD_GYP"/>
    <property type="match status" value="1"/>
</dbReference>
<dbReference type="Gene3D" id="1.10.3210.10">
    <property type="entry name" value="Hypothetical protein af1432"/>
    <property type="match status" value="1"/>
</dbReference>
<reference evidence="2 3" key="1">
    <citation type="submission" date="2019-03" db="EMBL/GenBank/DDBJ databases">
        <title>Lake Tanganyika Metagenome-Assembled Genomes (MAGs).</title>
        <authorList>
            <person name="Tran P."/>
        </authorList>
    </citation>
    <scope>NUCLEOTIDE SEQUENCE [LARGE SCALE GENOMIC DNA]</scope>
    <source>
        <strain evidence="2">K_DeepCast_65m_m2_236</strain>
    </source>
</reference>